<keyword evidence="3" id="KW-0411">Iron-sulfur</keyword>
<keyword evidence="1" id="KW-0479">Metal-binding</keyword>
<dbReference type="AlphaFoldDB" id="D6SL45"/>
<proteinExistence type="predicted"/>
<dbReference type="InterPro" id="IPR017896">
    <property type="entry name" value="4Fe4S_Fe-S-bd"/>
</dbReference>
<dbReference type="InterPro" id="IPR027417">
    <property type="entry name" value="P-loop_NTPase"/>
</dbReference>
<dbReference type="GO" id="GO:0051536">
    <property type="term" value="F:iron-sulfur cluster binding"/>
    <property type="evidence" value="ECO:0007669"/>
    <property type="project" value="UniProtKB-KW"/>
</dbReference>
<dbReference type="PANTHER" id="PTHR43534">
    <property type="entry name" value="MIND SUPERFAMILY P-LOOP ATPASE CONTAINING AN INSERTED FERREDOXIN DOMAIN"/>
    <property type="match status" value="1"/>
</dbReference>
<reference evidence="5" key="1">
    <citation type="submission" date="2010-05" db="EMBL/GenBank/DDBJ databases">
        <title>The draft genome of Desulfonatronospira thiodismutans ASO3-1.</title>
        <authorList>
            <consortium name="US DOE Joint Genome Institute (JGI-PGF)"/>
            <person name="Lucas S."/>
            <person name="Copeland A."/>
            <person name="Lapidus A."/>
            <person name="Cheng J.-F."/>
            <person name="Bruce D."/>
            <person name="Goodwin L."/>
            <person name="Pitluck S."/>
            <person name="Chertkov O."/>
            <person name="Brettin T."/>
            <person name="Detter J.C."/>
            <person name="Han C."/>
            <person name="Land M.L."/>
            <person name="Hauser L."/>
            <person name="Kyrpides N."/>
            <person name="Mikhailova N."/>
            <person name="Muyzer G."/>
            <person name="Woyke T."/>
        </authorList>
    </citation>
    <scope>NUCLEOTIDE SEQUENCE [LARGE SCALE GENOMIC DNA]</scope>
    <source>
        <strain evidence="5">ASO3-1</strain>
    </source>
</reference>
<evidence type="ECO:0000313" key="5">
    <source>
        <dbReference type="EMBL" id="EFI35406.1"/>
    </source>
</evidence>
<comment type="caution">
    <text evidence="5">The sequence shown here is derived from an EMBL/GenBank/DDBJ whole genome shotgun (WGS) entry which is preliminary data.</text>
</comment>
<dbReference type="PROSITE" id="PS51379">
    <property type="entry name" value="4FE4S_FER_2"/>
    <property type="match status" value="2"/>
</dbReference>
<dbReference type="Pfam" id="PF00037">
    <property type="entry name" value="Fer4"/>
    <property type="match status" value="1"/>
</dbReference>
<name>D6SL45_9BACT</name>
<dbReference type="InterPro" id="IPR017900">
    <property type="entry name" value="4Fe4S_Fe_S_CS"/>
</dbReference>
<evidence type="ECO:0000259" key="4">
    <source>
        <dbReference type="PROSITE" id="PS51379"/>
    </source>
</evidence>
<accession>D6SL45</accession>
<feature type="domain" description="4Fe-4S ferredoxin-type" evidence="4">
    <location>
        <begin position="59"/>
        <end position="84"/>
    </location>
</feature>
<organism evidence="5 6">
    <name type="scientific">Desulfonatronospira thiodismutans ASO3-1</name>
    <dbReference type="NCBI Taxonomy" id="555779"/>
    <lineage>
        <taxon>Bacteria</taxon>
        <taxon>Pseudomonadati</taxon>
        <taxon>Thermodesulfobacteriota</taxon>
        <taxon>Desulfovibrionia</taxon>
        <taxon>Desulfovibrionales</taxon>
        <taxon>Desulfonatronovibrionaceae</taxon>
        <taxon>Desulfonatronospira</taxon>
    </lineage>
</organism>
<evidence type="ECO:0000256" key="1">
    <source>
        <dbReference type="ARBA" id="ARBA00022723"/>
    </source>
</evidence>
<gene>
    <name evidence="5" type="ORF">Dthio_PD2822</name>
</gene>
<evidence type="ECO:0000256" key="3">
    <source>
        <dbReference type="ARBA" id="ARBA00023014"/>
    </source>
</evidence>
<dbReference type="OrthoDB" id="9778602at2"/>
<dbReference type="Proteomes" id="UP000005496">
    <property type="component" value="Unassembled WGS sequence"/>
</dbReference>
<dbReference type="Gene3D" id="3.30.70.20">
    <property type="match status" value="1"/>
</dbReference>
<dbReference type="PROSITE" id="PS00198">
    <property type="entry name" value="4FE4S_FER_1"/>
    <property type="match status" value="1"/>
</dbReference>
<dbReference type="Gene3D" id="3.40.50.300">
    <property type="entry name" value="P-loop containing nucleotide triphosphate hydrolases"/>
    <property type="match status" value="1"/>
</dbReference>
<dbReference type="PANTHER" id="PTHR43534:SF1">
    <property type="entry name" value="4FE-4S CLUSTER CONTAINING PARA FAMILY ATPASE PROTEIN"/>
    <property type="match status" value="1"/>
</dbReference>
<evidence type="ECO:0000256" key="2">
    <source>
        <dbReference type="ARBA" id="ARBA00023004"/>
    </source>
</evidence>
<dbReference type="EMBL" id="ACJN02000001">
    <property type="protein sequence ID" value="EFI35406.1"/>
    <property type="molecule type" value="Genomic_DNA"/>
</dbReference>
<evidence type="ECO:0000313" key="6">
    <source>
        <dbReference type="Proteomes" id="UP000005496"/>
    </source>
</evidence>
<feature type="domain" description="4Fe-4S ferredoxin-type" evidence="4">
    <location>
        <begin position="85"/>
        <end position="114"/>
    </location>
</feature>
<dbReference type="SUPFAM" id="SSF52540">
    <property type="entry name" value="P-loop containing nucleoside triphosphate hydrolases"/>
    <property type="match status" value="1"/>
</dbReference>
<dbReference type="Pfam" id="PF01656">
    <property type="entry name" value="CbiA"/>
    <property type="match status" value="1"/>
</dbReference>
<dbReference type="InterPro" id="IPR002586">
    <property type="entry name" value="CobQ/CobB/MinD/ParA_Nub-bd_dom"/>
</dbReference>
<dbReference type="eggNOG" id="COG1149">
    <property type="taxonomic scope" value="Bacteria"/>
</dbReference>
<keyword evidence="6" id="KW-1185">Reference proteome</keyword>
<protein>
    <submittedName>
        <fullName evidence="5">Cobyrinic acid ac-diamide synthase</fullName>
    </submittedName>
</protein>
<dbReference type="RefSeq" id="WP_008868538.1">
    <property type="nucleotide sequence ID" value="NZ_ACJN02000001.1"/>
</dbReference>
<dbReference type="CDD" id="cd03110">
    <property type="entry name" value="SIMIBI_bact_arch"/>
    <property type="match status" value="1"/>
</dbReference>
<dbReference type="GO" id="GO:0046872">
    <property type="term" value="F:metal ion binding"/>
    <property type="evidence" value="ECO:0007669"/>
    <property type="project" value="UniProtKB-KW"/>
</dbReference>
<sequence>MQEIVVISGKGGTGKTSLVSGLAATGTRQVLGDCDVDASDLHLIMAPEILEAHEFINGQQAQIVPDLCTGCGLCRAYCRFQAISEDYRVMQEHCEGCALCLHVCPESAVSMHDRHCGQWFSSSTRFGPMIHASLGIGQENSGKLVSIVRKKSHQTAQEEAAENVLGDGAPGVGCPVIASLTNADMALLVTEPTRSAFADLRRVFDLTRHFKIPCLAVINKADLNPDITVEIERFCLEYGLGVPVKLPYDQDFTRAQIQGQSIVEYHPEKWTRPMQDIWKSAAKILKHKNNPGRNKNE</sequence>
<keyword evidence="2" id="KW-0408">Iron</keyword>